<dbReference type="Proteomes" id="UP000001064">
    <property type="component" value="Unassembled WGS sequence"/>
</dbReference>
<dbReference type="AlphaFoldDB" id="F0ZGK1"/>
<gene>
    <name evidence="2" type="ORF">DICPUDRAFT_150532</name>
</gene>
<evidence type="ECO:0008006" key="4">
    <source>
        <dbReference type="Google" id="ProtNLM"/>
    </source>
</evidence>
<proteinExistence type="predicted"/>
<dbReference type="InterPro" id="IPR036361">
    <property type="entry name" value="SAP_dom_sf"/>
</dbReference>
<evidence type="ECO:0000313" key="3">
    <source>
        <dbReference type="Proteomes" id="UP000001064"/>
    </source>
</evidence>
<dbReference type="InParanoid" id="F0ZGK1"/>
<dbReference type="VEuPathDB" id="AmoebaDB:DICPUDRAFT_150532"/>
<dbReference type="Gene3D" id="1.10.720.30">
    <property type="entry name" value="SAP domain"/>
    <property type="match status" value="1"/>
</dbReference>
<dbReference type="PANTHER" id="PTHR31550">
    <property type="entry name" value="ANKYRIN REPEAT PROTEIN-RELATED-RELATED"/>
    <property type="match status" value="1"/>
</dbReference>
<protein>
    <recommendedName>
        <fullName evidence="4">SAP domain-containing protein</fullName>
    </recommendedName>
</protein>
<feature type="region of interest" description="Disordered" evidence="1">
    <location>
        <begin position="38"/>
        <end position="63"/>
    </location>
</feature>
<feature type="compositionally biased region" description="Basic and acidic residues" evidence="1">
    <location>
        <begin position="38"/>
        <end position="59"/>
    </location>
</feature>
<sequence length="417" mass="49152">MDLSKLTVADLRKKLAKKGISYMGLKREELIESLQKETKEINEENNKENQPKKKNKNEDNSPIYNKEMGIDEKKFWLVFRNIVIKKTIFSFLRSTRFKYEELYLASYMIHHKLFRILEEKVLNGDYVVFNSSIILDQIYCIKDKIQNQNFFSIFYHKYKRYFIYESLNKKICEYIQNIPQILELVKNDPEVIKTVLDQTQLKLAKYSTRTRYETGINEIHYNKDNDLKKLDQFTKLNLNIVSKIGKCGCIETIRYILNKFYPSEENQLMSGDLVVHLLKKIAYIGSLPIFKMILNEFPHVFTTFSKTKKTENKMTNAMLVQVLRTAIYGNFFELSDFLIENTSVDPTPIQLGTSADNRITSIIYVAHYLNGKIDLFQTESLLKSGYKSLVPPKNRASLKQIREKEINRIKGRNYGRY</sequence>
<keyword evidence="3" id="KW-1185">Reference proteome</keyword>
<evidence type="ECO:0000256" key="1">
    <source>
        <dbReference type="SAM" id="MobiDB-lite"/>
    </source>
</evidence>
<organism evidence="2 3">
    <name type="scientific">Dictyostelium purpureum</name>
    <name type="common">Slime mold</name>
    <dbReference type="NCBI Taxonomy" id="5786"/>
    <lineage>
        <taxon>Eukaryota</taxon>
        <taxon>Amoebozoa</taxon>
        <taxon>Evosea</taxon>
        <taxon>Eumycetozoa</taxon>
        <taxon>Dictyostelia</taxon>
        <taxon>Dictyosteliales</taxon>
        <taxon>Dictyosteliaceae</taxon>
        <taxon>Dictyostelium</taxon>
    </lineage>
</organism>
<dbReference type="KEGG" id="dpp:DICPUDRAFT_150532"/>
<dbReference type="RefSeq" id="XP_003286543.1">
    <property type="nucleotide sequence ID" value="XM_003286495.1"/>
</dbReference>
<name>F0ZGK1_DICPU</name>
<evidence type="ECO:0000313" key="2">
    <source>
        <dbReference type="EMBL" id="EGC36900.1"/>
    </source>
</evidence>
<reference evidence="3" key="1">
    <citation type="journal article" date="2011" name="Genome Biol.">
        <title>Comparative genomics of the social amoebae Dictyostelium discoideum and Dictyostelium purpureum.</title>
        <authorList>
            <consortium name="US DOE Joint Genome Institute (JGI-PGF)"/>
            <person name="Sucgang R."/>
            <person name="Kuo A."/>
            <person name="Tian X."/>
            <person name="Salerno W."/>
            <person name="Parikh A."/>
            <person name="Feasley C.L."/>
            <person name="Dalin E."/>
            <person name="Tu H."/>
            <person name="Huang E."/>
            <person name="Barry K."/>
            <person name="Lindquist E."/>
            <person name="Shapiro H."/>
            <person name="Bruce D."/>
            <person name="Schmutz J."/>
            <person name="Salamov A."/>
            <person name="Fey P."/>
            <person name="Gaudet P."/>
            <person name="Anjard C."/>
            <person name="Babu M.M."/>
            <person name="Basu S."/>
            <person name="Bushmanova Y."/>
            <person name="van der Wel H."/>
            <person name="Katoh-Kurasawa M."/>
            <person name="Dinh C."/>
            <person name="Coutinho P.M."/>
            <person name="Saito T."/>
            <person name="Elias M."/>
            <person name="Schaap P."/>
            <person name="Kay R.R."/>
            <person name="Henrissat B."/>
            <person name="Eichinger L."/>
            <person name="Rivero F."/>
            <person name="Putnam N.H."/>
            <person name="West C.M."/>
            <person name="Loomis W.F."/>
            <person name="Chisholm R.L."/>
            <person name="Shaulsky G."/>
            <person name="Strassmann J.E."/>
            <person name="Queller D.C."/>
            <person name="Kuspa A."/>
            <person name="Grigoriev I.V."/>
        </authorList>
    </citation>
    <scope>NUCLEOTIDE SEQUENCE [LARGE SCALE GENOMIC DNA]</scope>
    <source>
        <strain evidence="3">QSDP1</strain>
    </source>
</reference>
<dbReference type="GeneID" id="10503937"/>
<dbReference type="PANTHER" id="PTHR31550:SF2">
    <property type="entry name" value="ANKYRIN REPEAT PROTEIN-RELATED"/>
    <property type="match status" value="1"/>
</dbReference>
<accession>F0ZGK1</accession>
<dbReference type="EMBL" id="GL871013">
    <property type="protein sequence ID" value="EGC36900.1"/>
    <property type="molecule type" value="Genomic_DNA"/>
</dbReference>